<dbReference type="EMBL" id="BDQF01000013">
    <property type="protein sequence ID" value="GAW82556.1"/>
    <property type="molecule type" value="Genomic_DNA"/>
</dbReference>
<comment type="subcellular location">
    <subcellularLocation>
        <location evidence="1">Cytoplasm</location>
        <location evidence="1">Cytoskeleton</location>
        <location evidence="1">Microtubule organizing center</location>
        <location evidence="1">Centrosome</location>
    </subcellularLocation>
    <subcellularLocation>
        <location evidence="2">Cytoplasm</location>
        <location evidence="2">Cytoskeleton</location>
        <location evidence="2">Stress fiber</location>
    </subcellularLocation>
    <subcellularLocation>
        <location evidence="3">Cytoplasm</location>
        <location evidence="3">Myofibril</location>
    </subcellularLocation>
</comment>
<dbReference type="PANTHER" id="PTHR13034:SF2">
    <property type="entry name" value="DYNACTIN SUBUNIT 4"/>
    <property type="match status" value="1"/>
</dbReference>
<evidence type="ECO:0000313" key="15">
    <source>
        <dbReference type="EMBL" id="GAW82556.1"/>
    </source>
</evidence>
<keyword evidence="8" id="KW-0007">Acetylation</keyword>
<dbReference type="AlphaFoldDB" id="A0A1Y1JJ69"/>
<feature type="compositionally biased region" description="Polar residues" evidence="14">
    <location>
        <begin position="380"/>
        <end position="389"/>
    </location>
</feature>
<name>A0A1Y1JJ69_PLAGO</name>
<evidence type="ECO:0000256" key="8">
    <source>
        <dbReference type="ARBA" id="ARBA00022990"/>
    </source>
</evidence>
<evidence type="ECO:0000256" key="11">
    <source>
        <dbReference type="ARBA" id="ARBA00034776"/>
    </source>
</evidence>
<keyword evidence="9" id="KW-0175">Coiled coil</keyword>
<dbReference type="OrthoDB" id="283815at2759"/>
<dbReference type="GO" id="GO:0001725">
    <property type="term" value="C:stress fiber"/>
    <property type="evidence" value="ECO:0007669"/>
    <property type="project" value="UniProtKB-SubCell"/>
</dbReference>
<comment type="caution">
    <text evidence="15">The sequence shown here is derived from an EMBL/GenBank/DDBJ whole genome shotgun (WGS) entry which is preliminary data.</text>
</comment>
<evidence type="ECO:0000313" key="16">
    <source>
        <dbReference type="Proteomes" id="UP000195521"/>
    </source>
</evidence>
<proteinExistence type="inferred from homology"/>
<comment type="similarity">
    <text evidence="11">Belongs to the dynactin subunit 4 family.</text>
</comment>
<dbReference type="OMA" id="CTQIYTK"/>
<evidence type="ECO:0000256" key="6">
    <source>
        <dbReference type="ARBA" id="ARBA00022553"/>
    </source>
</evidence>
<keyword evidence="6" id="KW-0597">Phosphoprotein</keyword>
<reference evidence="16" key="1">
    <citation type="submission" date="2017-04" db="EMBL/GenBank/DDBJ databases">
        <title>Plasmodium gonderi genome.</title>
        <authorList>
            <person name="Arisue N."/>
            <person name="Honma H."/>
            <person name="Kawai S."/>
            <person name="Tougan T."/>
            <person name="Tanabe K."/>
            <person name="Horii T."/>
        </authorList>
    </citation>
    <scope>NUCLEOTIDE SEQUENCE [LARGE SCALE GENOMIC DNA]</scope>
    <source>
        <strain evidence="16">ATCC 30045</strain>
    </source>
</reference>
<evidence type="ECO:0000256" key="13">
    <source>
        <dbReference type="ARBA" id="ARBA00093507"/>
    </source>
</evidence>
<protein>
    <recommendedName>
        <fullName evidence="12">Dynactin subunit 4</fullName>
    </recommendedName>
</protein>
<dbReference type="RefSeq" id="XP_028545145.1">
    <property type="nucleotide sequence ID" value="XM_028689344.1"/>
</dbReference>
<comment type="subunit">
    <text evidence="13">Subunit of dynactin, a multiprotein complex part of a tripartite complex with dynein and a adapter, such as BICDL1, BICD2 or HOOK3. The dynactin complex is built around ACTR1A/ACTB filament and consists of an actin-related filament composed of a shoulder domain, a pointed end and a barbed end. Its length is defined by its flexible shoulder domain. The soulder is composed of 2 DCTN1 subunits, 4 DCTN2 and 2 DCTN3. The 4 DCNT2 (via N-terminus) bind the ACTR1A filament and act as molecular rulers to determine the length. The pointed end is important for binding dynein-dynactin cargo adapters. Consists of 4 subunits: ACTR10, DCNT4, DCTN5 and DCTN6. The barbed end is composed of a CAPZA1:CAPZB heterodimers, which binds ACTR1A/ACTB filament and dynactin and stabilizes dynactin. Interacts with ATP7B, but not ATP7A, in a copper-dependent manner. Interacts with ANK2; this interaction is required for localization at costameres. Interacts with N4BP2L1.</text>
</comment>
<dbReference type="Proteomes" id="UP000195521">
    <property type="component" value="Unassembled WGS sequence"/>
</dbReference>
<dbReference type="GO" id="GO:0005813">
    <property type="term" value="C:centrosome"/>
    <property type="evidence" value="ECO:0007669"/>
    <property type="project" value="UniProtKB-SubCell"/>
</dbReference>
<dbReference type="PANTHER" id="PTHR13034">
    <property type="entry name" value="DYNACTIN P62 SUBUNIT"/>
    <property type="match status" value="1"/>
</dbReference>
<evidence type="ECO:0000256" key="5">
    <source>
        <dbReference type="ARBA" id="ARBA00022499"/>
    </source>
</evidence>
<evidence type="ECO:0000256" key="3">
    <source>
        <dbReference type="ARBA" id="ARBA00004657"/>
    </source>
</evidence>
<evidence type="ECO:0000256" key="4">
    <source>
        <dbReference type="ARBA" id="ARBA00022490"/>
    </source>
</evidence>
<feature type="region of interest" description="Disordered" evidence="14">
    <location>
        <begin position="379"/>
        <end position="406"/>
    </location>
</feature>
<sequence length="681" mass="79722">MKNKVYLLLDEKLFKLKELYFCLTCSQIKNEYNLKQEIEYYFCNGCTQIYTKSESAIYSYECLRCFKCPCCFSCLTISQKYFDKPIEKICNLEPQNNEANDSGSENQNRVTNNYMHEKSSKNVEDDLSSTPSCTFYTKNVKKSSEEKISYEGNNSLDTEDENNINEKDNKMDNSVCTFFKKGKSLFYFKCPYCLWSSINSLYNTKLDELIGNMIISERNCVFKSYFKTVLSELIRNNEQLREKKNLKKTNKNATLHKIGKFSPIHDVNDCLKSHDSIYKEISGQFLAKTGRDKDEEKEKDEEKKKKYMLICKSKIKVDNIRLKDILNAEHVKDRELSRDIFELENENVQYLDPIEFHLQKEFKVMDQHWEHNKMVENHINGENSINNGGRKNKKDSINGGPPSEETIEKLKSNAKNNLIIHSKSNISIEHIHDYPYNFYKGISKLRPLRTKLVNRKSKRCSTCKQYILKLHNTNLSSSTRLDNNAMKFIPRIYINDFKVVKRKNGVLNFILINPLDSEMNIKIIPEIEYNFLKAMNINKIISNCKSKAASFEFTLDTYDEIIDELLKGEKNDIQNVVTSEYIIIKRQNNMALVIISFYYTEQDILGTEFYPEKNKLPDVPEVGSDSNNTEVDQVRKLNFPLILECSFSDKSKKVHKLKLNLLFTNYISPRPFRHYALNDSD</sequence>
<keyword evidence="16" id="KW-1185">Reference proteome</keyword>
<dbReference type="GeneID" id="39749293"/>
<evidence type="ECO:0000256" key="12">
    <source>
        <dbReference type="ARBA" id="ARBA00034864"/>
    </source>
</evidence>
<evidence type="ECO:0000256" key="1">
    <source>
        <dbReference type="ARBA" id="ARBA00004300"/>
    </source>
</evidence>
<keyword evidence="5" id="KW-1017">Isopeptide bond</keyword>
<dbReference type="Pfam" id="PF05502">
    <property type="entry name" value="Dynactin_p62"/>
    <property type="match status" value="1"/>
</dbReference>
<evidence type="ECO:0000256" key="10">
    <source>
        <dbReference type="ARBA" id="ARBA00023212"/>
    </source>
</evidence>
<gene>
    <name evidence="15" type="ORF">PGO_125540</name>
</gene>
<dbReference type="GO" id="GO:0005869">
    <property type="term" value="C:dynactin complex"/>
    <property type="evidence" value="ECO:0007669"/>
    <property type="project" value="InterPro"/>
</dbReference>
<accession>A0A1Y1JJ69</accession>
<dbReference type="InterPro" id="IPR008603">
    <property type="entry name" value="DCTN4"/>
</dbReference>
<keyword evidence="7" id="KW-0832">Ubl conjugation</keyword>
<evidence type="ECO:0000256" key="9">
    <source>
        <dbReference type="ARBA" id="ARBA00023054"/>
    </source>
</evidence>
<evidence type="ECO:0000256" key="2">
    <source>
        <dbReference type="ARBA" id="ARBA00004529"/>
    </source>
</evidence>
<evidence type="ECO:0000256" key="7">
    <source>
        <dbReference type="ARBA" id="ARBA00022843"/>
    </source>
</evidence>
<keyword evidence="4" id="KW-0963">Cytoplasm</keyword>
<organism evidence="15 16">
    <name type="scientific">Plasmodium gonderi</name>
    <dbReference type="NCBI Taxonomy" id="77519"/>
    <lineage>
        <taxon>Eukaryota</taxon>
        <taxon>Sar</taxon>
        <taxon>Alveolata</taxon>
        <taxon>Apicomplexa</taxon>
        <taxon>Aconoidasida</taxon>
        <taxon>Haemosporida</taxon>
        <taxon>Plasmodiidae</taxon>
        <taxon>Plasmodium</taxon>
        <taxon>Plasmodium (Plasmodium)</taxon>
    </lineage>
</organism>
<evidence type="ECO:0000256" key="14">
    <source>
        <dbReference type="SAM" id="MobiDB-lite"/>
    </source>
</evidence>
<keyword evidence="10" id="KW-0206">Cytoskeleton</keyword>